<sequence>MRSIESRGTGLGIEPGDFAYLAEATWGSFSADSLLRRFEYDPLYRLTRATGRERKGVEPIFWGNQVPGGTSVEEARPYIEHYNYDKTGGMVEKRHEYALDAANGVAQWKRTYQTDTSSNRLVAMGLGGESRGYVYDGGGNLVQENSERHYEWDHAGKLRAFRVQAAGSPASSYGAYGYDGAGQRVQKVSIRGGVAHATVYVDGIFEHHQILDGTSAPAQANELHVMDDASKVASRRVGPDIFNAQKPAVRYELGDHLGSSSVVVSETGGLISREEYRPYGESSFGSYAKKRFR</sequence>
<gene>
    <name evidence="1" type="ORF">FRC96_06655</name>
</gene>
<dbReference type="EMBL" id="VOSL01000030">
    <property type="protein sequence ID" value="TXD39650.1"/>
    <property type="molecule type" value="Genomic_DNA"/>
</dbReference>
<accession>A0A5C6XJ90</accession>
<proteinExistence type="predicted"/>
<dbReference type="InterPro" id="IPR050708">
    <property type="entry name" value="T6SS_VgrG/RHS"/>
</dbReference>
<evidence type="ECO:0000313" key="2">
    <source>
        <dbReference type="Proteomes" id="UP000321046"/>
    </source>
</evidence>
<dbReference type="PANTHER" id="PTHR32305">
    <property type="match status" value="1"/>
</dbReference>
<evidence type="ECO:0000313" key="1">
    <source>
        <dbReference type="EMBL" id="TXD39650.1"/>
    </source>
</evidence>
<protein>
    <submittedName>
        <fullName evidence="1">Uncharacterized protein</fullName>
    </submittedName>
</protein>
<reference evidence="1 2" key="1">
    <citation type="submission" date="2019-08" db="EMBL/GenBank/DDBJ databases">
        <title>Bradymonadales sp. TMQ2.</title>
        <authorList>
            <person name="Liang Q."/>
        </authorList>
    </citation>
    <scope>NUCLEOTIDE SEQUENCE [LARGE SCALE GENOMIC DNA]</scope>
    <source>
        <strain evidence="1 2">TMQ2</strain>
    </source>
</reference>
<comment type="caution">
    <text evidence="1">The sequence shown here is derived from an EMBL/GenBank/DDBJ whole genome shotgun (WGS) entry which is preliminary data.</text>
</comment>
<dbReference type="Proteomes" id="UP000321046">
    <property type="component" value="Unassembled WGS sequence"/>
</dbReference>
<name>A0A5C6XJ90_9DELT</name>
<feature type="non-terminal residue" evidence="1">
    <location>
        <position position="293"/>
    </location>
</feature>
<dbReference type="Gene3D" id="2.180.10.10">
    <property type="entry name" value="RHS repeat-associated core"/>
    <property type="match status" value="1"/>
</dbReference>
<dbReference type="PANTHER" id="PTHR32305:SF15">
    <property type="entry name" value="PROTEIN RHSA-RELATED"/>
    <property type="match status" value="1"/>
</dbReference>
<organism evidence="1 2">
    <name type="scientific">Lujinxingia vulgaris</name>
    <dbReference type="NCBI Taxonomy" id="2600176"/>
    <lineage>
        <taxon>Bacteria</taxon>
        <taxon>Deltaproteobacteria</taxon>
        <taxon>Bradymonadales</taxon>
        <taxon>Lujinxingiaceae</taxon>
        <taxon>Lujinxingia</taxon>
    </lineage>
</organism>
<dbReference type="AlphaFoldDB" id="A0A5C6XJ90"/>